<dbReference type="EMBL" id="JH432179">
    <property type="status" value="NOT_ANNOTATED_CDS"/>
    <property type="molecule type" value="Genomic_DNA"/>
</dbReference>
<dbReference type="InterPro" id="IPR048501">
    <property type="entry name" value="Legum_prodom"/>
</dbReference>
<dbReference type="Pfam" id="PF01650">
    <property type="entry name" value="Peptidase_C13"/>
    <property type="match status" value="1"/>
</dbReference>
<dbReference type="Proteomes" id="UP000014500">
    <property type="component" value="Unassembled WGS sequence"/>
</dbReference>
<feature type="active site" description="Nucleophile" evidence="8">
    <location>
        <position position="196"/>
    </location>
</feature>
<keyword evidence="4" id="KW-0645">Protease</keyword>
<evidence type="ECO:0000256" key="7">
    <source>
        <dbReference type="ARBA" id="ARBA00022807"/>
    </source>
</evidence>
<dbReference type="EnsemblMetazoa" id="SMAR012645-RA">
    <property type="protein sequence ID" value="SMAR012645-PA"/>
    <property type="gene ID" value="SMAR012645"/>
</dbReference>
<sequence>MKMARKLVTLVLVLALAQSLIAFDLKRLNLPKEGKIWALLVAGSNTYENYRHQADICHSYHVLSSHGIPDEQIVVMMYDDIAQNRENPTKGIVINHPNGHDVYKGVLKDYTRNDVTPENFLNILQGKSEKMKSVGSGKVIKSGPNDHVFVFFADHGAPGLVGFPDGELYATDLNNAIKSMHAANKFNKLVLYIEACESGSMFENLLPKNINVFATTAANPSESSYACYFDNVRETYLGDVYSVNWMEDSDKETLTKETLNKQFKIVKEETNTSHVQEYGDLSIGNMKVSEFQGEKASLRNTYLPKVPLDAVLSHEVPVEILKRKLMKTNSFEEQRSLKRELTQMLRNRDYLQDKVKSIITKSTFTLQQVDTILNQRFELNDFECYNEVVRYFSKNCFSISANTYSMRHLYTFVNMCETGIGANKQIEAMDAVCIHPPIHGIV</sequence>
<dbReference type="InterPro" id="IPR043577">
    <property type="entry name" value="AE"/>
</dbReference>
<reference evidence="11" key="2">
    <citation type="submission" date="2015-02" db="UniProtKB">
        <authorList>
            <consortium name="EnsemblMetazoa"/>
        </authorList>
    </citation>
    <scope>IDENTIFICATION</scope>
</reference>
<dbReference type="CDD" id="cd21115">
    <property type="entry name" value="legumain_C"/>
    <property type="match status" value="1"/>
</dbReference>
<accession>T1JFN1</accession>
<organism evidence="11 12">
    <name type="scientific">Strigamia maritima</name>
    <name type="common">European centipede</name>
    <name type="synonym">Geophilus maritimus</name>
    <dbReference type="NCBI Taxonomy" id="126957"/>
    <lineage>
        <taxon>Eukaryota</taxon>
        <taxon>Metazoa</taxon>
        <taxon>Ecdysozoa</taxon>
        <taxon>Arthropoda</taxon>
        <taxon>Myriapoda</taxon>
        <taxon>Chilopoda</taxon>
        <taxon>Pleurostigmophora</taxon>
        <taxon>Geophilomorpha</taxon>
        <taxon>Linotaeniidae</taxon>
        <taxon>Strigamia</taxon>
    </lineage>
</organism>
<comment type="catalytic activity">
    <reaction evidence="1">
        <text>Hydrolysis of proteins and small molecule substrates at -Asn-|-Xaa- bonds.</text>
        <dbReference type="EC" id="3.4.22.34"/>
    </reaction>
</comment>
<name>T1JFN1_STRMM</name>
<evidence type="ECO:0000256" key="5">
    <source>
        <dbReference type="ARBA" id="ARBA00022729"/>
    </source>
</evidence>
<dbReference type="Gene3D" id="3.40.50.1460">
    <property type="match status" value="1"/>
</dbReference>
<dbReference type="PIRSF" id="PIRSF019663">
    <property type="entry name" value="Legumain"/>
    <property type="match status" value="1"/>
</dbReference>
<dbReference type="OMA" id="YPIDRIC"/>
<dbReference type="HOGENOM" id="CLU_024160_0_0_1"/>
<dbReference type="GO" id="GO:0005773">
    <property type="term" value="C:vacuole"/>
    <property type="evidence" value="ECO:0007669"/>
    <property type="project" value="GOC"/>
</dbReference>
<reference evidence="12" key="1">
    <citation type="submission" date="2011-05" db="EMBL/GenBank/DDBJ databases">
        <authorList>
            <person name="Richards S.R."/>
            <person name="Qu J."/>
            <person name="Jiang H."/>
            <person name="Jhangiani S.N."/>
            <person name="Agravi P."/>
            <person name="Goodspeed R."/>
            <person name="Gross S."/>
            <person name="Mandapat C."/>
            <person name="Jackson L."/>
            <person name="Mathew T."/>
            <person name="Pu L."/>
            <person name="Thornton R."/>
            <person name="Saada N."/>
            <person name="Wilczek-Boney K.B."/>
            <person name="Lee S."/>
            <person name="Kovar C."/>
            <person name="Wu Y."/>
            <person name="Scherer S.E."/>
            <person name="Worley K.C."/>
            <person name="Muzny D.M."/>
            <person name="Gibbs R."/>
        </authorList>
    </citation>
    <scope>NUCLEOTIDE SEQUENCE</scope>
    <source>
        <strain evidence="12">Brora</strain>
    </source>
</reference>
<feature type="domain" description="Legumain prodomain" evidence="10">
    <location>
        <begin position="340"/>
        <end position="433"/>
    </location>
</feature>
<evidence type="ECO:0000256" key="4">
    <source>
        <dbReference type="ARBA" id="ARBA00022670"/>
    </source>
</evidence>
<evidence type="ECO:0000259" key="10">
    <source>
        <dbReference type="Pfam" id="PF20985"/>
    </source>
</evidence>
<dbReference type="eggNOG" id="KOG1348">
    <property type="taxonomic scope" value="Eukaryota"/>
</dbReference>
<evidence type="ECO:0000256" key="9">
    <source>
        <dbReference type="SAM" id="SignalP"/>
    </source>
</evidence>
<dbReference type="AlphaFoldDB" id="T1JFN1"/>
<keyword evidence="7" id="KW-0788">Thiol protease</keyword>
<dbReference type="PhylomeDB" id="T1JFN1"/>
<dbReference type="STRING" id="126957.T1JFN1"/>
<dbReference type="PRINTS" id="PR00776">
    <property type="entry name" value="HEMOGLOBNASE"/>
</dbReference>
<feature type="chain" id="PRO_5004590542" description="legumain" evidence="9">
    <location>
        <begin position="23"/>
        <end position="442"/>
    </location>
</feature>
<dbReference type="EC" id="3.4.22.34" evidence="3"/>
<dbReference type="Pfam" id="PF20985">
    <property type="entry name" value="Legum_prodom"/>
    <property type="match status" value="1"/>
</dbReference>
<dbReference type="GO" id="GO:0004197">
    <property type="term" value="F:cysteine-type endopeptidase activity"/>
    <property type="evidence" value="ECO:0007669"/>
    <property type="project" value="UniProtKB-EC"/>
</dbReference>
<dbReference type="InterPro" id="IPR046427">
    <property type="entry name" value="Legumain_prodom_sf"/>
</dbReference>
<dbReference type="GO" id="GO:0006624">
    <property type="term" value="P:vacuolar protein processing"/>
    <property type="evidence" value="ECO:0007669"/>
    <property type="project" value="TreeGrafter"/>
</dbReference>
<proteinExistence type="inferred from homology"/>
<dbReference type="PIRSF" id="PIRSF500139">
    <property type="entry name" value="AE"/>
    <property type="match status" value="1"/>
</dbReference>
<keyword evidence="12" id="KW-1185">Reference proteome</keyword>
<feature type="signal peptide" evidence="9">
    <location>
        <begin position="1"/>
        <end position="22"/>
    </location>
</feature>
<evidence type="ECO:0000256" key="8">
    <source>
        <dbReference type="PIRSR" id="PIRSR019663-1"/>
    </source>
</evidence>
<dbReference type="Gene3D" id="1.10.132.130">
    <property type="match status" value="1"/>
</dbReference>
<keyword evidence="5 9" id="KW-0732">Signal</keyword>
<evidence type="ECO:0000256" key="3">
    <source>
        <dbReference type="ARBA" id="ARBA00012628"/>
    </source>
</evidence>
<keyword evidence="6" id="KW-0378">Hydrolase</keyword>
<protein>
    <recommendedName>
        <fullName evidence="3">legumain</fullName>
        <ecNumber evidence="3">3.4.22.34</ecNumber>
    </recommendedName>
</protein>
<dbReference type="PANTHER" id="PTHR12000">
    <property type="entry name" value="HEMOGLOBINASE FAMILY MEMBER"/>
    <property type="match status" value="1"/>
</dbReference>
<dbReference type="FunFam" id="3.40.50.1460:FF:000006">
    <property type="entry name" value="Legumain"/>
    <property type="match status" value="1"/>
</dbReference>
<dbReference type="FunFam" id="1.10.132.130:FF:000001">
    <property type="entry name" value="Vacuolar-processing enzyme beta-isozyme"/>
    <property type="match status" value="1"/>
</dbReference>
<dbReference type="GO" id="GO:0051603">
    <property type="term" value="P:proteolysis involved in protein catabolic process"/>
    <property type="evidence" value="ECO:0007669"/>
    <property type="project" value="InterPro"/>
</dbReference>
<evidence type="ECO:0000256" key="2">
    <source>
        <dbReference type="ARBA" id="ARBA00009941"/>
    </source>
</evidence>
<evidence type="ECO:0000256" key="1">
    <source>
        <dbReference type="ARBA" id="ARBA00000810"/>
    </source>
</evidence>
<evidence type="ECO:0000313" key="11">
    <source>
        <dbReference type="EnsemblMetazoa" id="SMAR012645-PA"/>
    </source>
</evidence>
<evidence type="ECO:0000256" key="6">
    <source>
        <dbReference type="ARBA" id="ARBA00022801"/>
    </source>
</evidence>
<evidence type="ECO:0000313" key="12">
    <source>
        <dbReference type="Proteomes" id="UP000014500"/>
    </source>
</evidence>
<comment type="similarity">
    <text evidence="2">Belongs to the peptidase C13 family.</text>
</comment>
<dbReference type="InterPro" id="IPR001096">
    <property type="entry name" value="Peptidase_C13"/>
</dbReference>
<dbReference type="PANTHER" id="PTHR12000:SF42">
    <property type="entry name" value="LEGUMAIN"/>
    <property type="match status" value="1"/>
</dbReference>
<feature type="active site" evidence="8">
    <location>
        <position position="155"/>
    </location>
</feature>